<dbReference type="GeneID" id="29774047"/>
<reference evidence="3 4" key="1">
    <citation type="journal article" date="2016" name="Nat. Commun.">
        <title>Genomes of cryptic chimpanzee Plasmodium species reveal key evolutionary events leading to human malaria.</title>
        <authorList>
            <person name="Sundararaman S.A."/>
            <person name="Plenderleith L.J."/>
            <person name="Liu W."/>
            <person name="Loy D.E."/>
            <person name="Learn G.H."/>
            <person name="Li Y."/>
            <person name="Shaw K.S."/>
            <person name="Ayouba A."/>
            <person name="Peeters M."/>
            <person name="Speede S."/>
            <person name="Shaw G.M."/>
            <person name="Bushman F.D."/>
            <person name="Brisson D."/>
            <person name="Rayner J.C."/>
            <person name="Sharp P.M."/>
            <person name="Hahn B.H."/>
        </authorList>
    </citation>
    <scope>NUCLEOTIDE SEQUENCE [LARGE SCALE GENOMIC DNA]</scope>
    <source>
        <strain evidence="3 4">SY75</strain>
    </source>
</reference>
<protein>
    <submittedName>
        <fullName evidence="3">Exported protein (PHISTa-like)</fullName>
    </submittedName>
</protein>
<proteinExistence type="predicted"/>
<evidence type="ECO:0000259" key="2">
    <source>
        <dbReference type="Pfam" id="PF09687"/>
    </source>
</evidence>
<dbReference type="VEuPathDB" id="PlasmoDB:PGSY75_0031800"/>
<evidence type="ECO:0000256" key="1">
    <source>
        <dbReference type="SAM" id="MobiDB-lite"/>
    </source>
</evidence>
<dbReference type="Pfam" id="PF09687">
    <property type="entry name" value="PRESAN"/>
    <property type="match status" value="1"/>
</dbReference>
<dbReference type="Gene3D" id="6.10.280.180">
    <property type="entry name" value="Plasmodium RESA, N-terminal helical domain"/>
    <property type="match status" value="1"/>
</dbReference>
<dbReference type="AlphaFoldDB" id="A0A151L2K2"/>
<feature type="non-terminal residue" evidence="3">
    <location>
        <position position="1"/>
    </location>
</feature>
<evidence type="ECO:0000313" key="3">
    <source>
        <dbReference type="EMBL" id="KYN93176.1"/>
    </source>
</evidence>
<feature type="domain" description="Plasmodium RESA N-terminal" evidence="2">
    <location>
        <begin position="52"/>
        <end position="182"/>
    </location>
</feature>
<dbReference type="RefSeq" id="XP_018638793.1">
    <property type="nucleotide sequence ID" value="XM_018783455.1"/>
</dbReference>
<dbReference type="EMBL" id="LVLB01000294">
    <property type="protein sequence ID" value="KYN93176.1"/>
    <property type="molecule type" value="Genomic_DNA"/>
</dbReference>
<dbReference type="InterPro" id="IPR006526">
    <property type="entry name" value="Export_prot_PHISTa/b/c"/>
</dbReference>
<dbReference type="Proteomes" id="UP000076004">
    <property type="component" value="Unassembled WGS sequence"/>
</dbReference>
<feature type="region of interest" description="Disordered" evidence="1">
    <location>
        <begin position="1"/>
        <end position="41"/>
    </location>
</feature>
<organism evidence="3 4">
    <name type="scientific">Plasmodium gaboni</name>
    <dbReference type="NCBI Taxonomy" id="647221"/>
    <lineage>
        <taxon>Eukaryota</taxon>
        <taxon>Sar</taxon>
        <taxon>Alveolata</taxon>
        <taxon>Apicomplexa</taxon>
        <taxon>Aconoidasida</taxon>
        <taxon>Haemosporida</taxon>
        <taxon>Plasmodiidae</taxon>
        <taxon>Plasmodium</taxon>
        <taxon>Plasmodium (Laverania)</taxon>
    </lineage>
</organism>
<dbReference type="NCBIfam" id="TIGR01639">
    <property type="entry name" value="P_fal_TIGR01639"/>
    <property type="match status" value="1"/>
</dbReference>
<gene>
    <name evidence="3" type="ORF">PGSY75_0031800</name>
</gene>
<evidence type="ECO:0000313" key="4">
    <source>
        <dbReference type="Proteomes" id="UP000076004"/>
    </source>
</evidence>
<sequence>RNLSEIENENNNNMQRKNKMNHSDKTNESSKNSYNNETVTLENKPYNDISKNLTEKELYDVLNSLKECPPNEDLINIWSHTVGVGNEGFENINKSLKGFMEKHLDNDVYKNSVSSSVRKYIYKWIWERIIRRFYRTVATEEVEYTKNFYSLIKGDHTLDDILKFIYSFLQYFQILKKELHEKTQTELLHKMAILLNENH</sequence>
<dbReference type="InterPro" id="IPR019111">
    <property type="entry name" value="PRESA_N"/>
</dbReference>
<dbReference type="VEuPathDB" id="PlasmoDB:PGABG01_0700300"/>
<dbReference type="InterPro" id="IPR044885">
    <property type="entry name" value="PRESA_N_sf"/>
</dbReference>
<feature type="compositionally biased region" description="Polar residues" evidence="1">
    <location>
        <begin position="29"/>
        <end position="41"/>
    </location>
</feature>
<dbReference type="KEGG" id="pgab:PGSY75_0031800"/>
<accession>A0A151L2K2</accession>
<comment type="caution">
    <text evidence="3">The sequence shown here is derived from an EMBL/GenBank/DDBJ whole genome shotgun (WGS) entry which is preliminary data.</text>
</comment>
<name>A0A151L2K2_9APIC</name>